<accession>A0A518DNL5</accession>
<proteinExistence type="predicted"/>
<evidence type="ECO:0000256" key="1">
    <source>
        <dbReference type="PROSITE-ProRule" id="PRU00169"/>
    </source>
</evidence>
<name>A0A518DNL5_9BACT</name>
<dbReference type="PROSITE" id="PS50110">
    <property type="entry name" value="RESPONSE_REGULATORY"/>
    <property type="match status" value="1"/>
</dbReference>
<protein>
    <submittedName>
        <fullName evidence="3">Response regulator rcp1</fullName>
    </submittedName>
</protein>
<organism evidence="3 4">
    <name type="scientific">Lignipirellula cremea</name>
    <dbReference type="NCBI Taxonomy" id="2528010"/>
    <lineage>
        <taxon>Bacteria</taxon>
        <taxon>Pseudomonadati</taxon>
        <taxon>Planctomycetota</taxon>
        <taxon>Planctomycetia</taxon>
        <taxon>Pirellulales</taxon>
        <taxon>Pirellulaceae</taxon>
        <taxon>Lignipirellula</taxon>
    </lineage>
</organism>
<dbReference type="InterPro" id="IPR001789">
    <property type="entry name" value="Sig_transdc_resp-reg_receiver"/>
</dbReference>
<dbReference type="Proteomes" id="UP000317648">
    <property type="component" value="Chromosome"/>
</dbReference>
<dbReference type="KEGG" id="lcre:Pla8534_12120"/>
<dbReference type="RefSeq" id="WP_231756537.1">
    <property type="nucleotide sequence ID" value="NZ_CP036433.1"/>
</dbReference>
<dbReference type="GO" id="GO:0000160">
    <property type="term" value="P:phosphorelay signal transduction system"/>
    <property type="evidence" value="ECO:0007669"/>
    <property type="project" value="InterPro"/>
</dbReference>
<dbReference type="Pfam" id="PF00072">
    <property type="entry name" value="Response_reg"/>
    <property type="match status" value="1"/>
</dbReference>
<keyword evidence="1" id="KW-0597">Phosphoprotein</keyword>
<dbReference type="AlphaFoldDB" id="A0A518DNL5"/>
<sequence>MNENTVHILLVEDDEVSAEAVERAFRKARIANPIHLTRDGIEALDKLRGNGVEPIPRPYIILLDLNMPRMNGLEFLEELRSDPELKRSIVFVLTTSSADRDRLAAYDQFVAGYVVKSKVGDDFMNFISMLDHYWRVVEFPPRD</sequence>
<dbReference type="PANTHER" id="PTHR44520:SF2">
    <property type="entry name" value="RESPONSE REGULATOR RCP1"/>
    <property type="match status" value="1"/>
</dbReference>
<evidence type="ECO:0000313" key="3">
    <source>
        <dbReference type="EMBL" id="QDU93432.1"/>
    </source>
</evidence>
<gene>
    <name evidence="3" type="primary">rcp1_1</name>
    <name evidence="3" type="ORF">Pla8534_12120</name>
</gene>
<evidence type="ECO:0000313" key="4">
    <source>
        <dbReference type="Proteomes" id="UP000317648"/>
    </source>
</evidence>
<dbReference type="PANTHER" id="PTHR44520">
    <property type="entry name" value="RESPONSE REGULATOR RCP1-RELATED"/>
    <property type="match status" value="1"/>
</dbReference>
<dbReference type="EMBL" id="CP036433">
    <property type="protein sequence ID" value="QDU93432.1"/>
    <property type="molecule type" value="Genomic_DNA"/>
</dbReference>
<dbReference type="Gene3D" id="3.40.50.2300">
    <property type="match status" value="1"/>
</dbReference>
<dbReference type="InterPro" id="IPR011006">
    <property type="entry name" value="CheY-like_superfamily"/>
</dbReference>
<keyword evidence="4" id="KW-1185">Reference proteome</keyword>
<feature type="modified residue" description="4-aspartylphosphate" evidence="1">
    <location>
        <position position="64"/>
    </location>
</feature>
<dbReference type="SUPFAM" id="SSF52172">
    <property type="entry name" value="CheY-like"/>
    <property type="match status" value="1"/>
</dbReference>
<reference evidence="3 4" key="1">
    <citation type="submission" date="2019-02" db="EMBL/GenBank/DDBJ databases">
        <title>Deep-cultivation of Planctomycetes and their phenomic and genomic characterization uncovers novel biology.</title>
        <authorList>
            <person name="Wiegand S."/>
            <person name="Jogler M."/>
            <person name="Boedeker C."/>
            <person name="Pinto D."/>
            <person name="Vollmers J."/>
            <person name="Rivas-Marin E."/>
            <person name="Kohn T."/>
            <person name="Peeters S.H."/>
            <person name="Heuer A."/>
            <person name="Rast P."/>
            <person name="Oberbeckmann S."/>
            <person name="Bunk B."/>
            <person name="Jeske O."/>
            <person name="Meyerdierks A."/>
            <person name="Storesund J.E."/>
            <person name="Kallscheuer N."/>
            <person name="Luecker S."/>
            <person name="Lage O.M."/>
            <person name="Pohl T."/>
            <person name="Merkel B.J."/>
            <person name="Hornburger P."/>
            <person name="Mueller R.-W."/>
            <person name="Bruemmer F."/>
            <person name="Labrenz M."/>
            <person name="Spormann A.M."/>
            <person name="Op den Camp H."/>
            <person name="Overmann J."/>
            <person name="Amann R."/>
            <person name="Jetten M.S.M."/>
            <person name="Mascher T."/>
            <person name="Medema M.H."/>
            <person name="Devos D.P."/>
            <person name="Kaster A.-K."/>
            <person name="Ovreas L."/>
            <person name="Rohde M."/>
            <person name="Galperin M.Y."/>
            <person name="Jogler C."/>
        </authorList>
    </citation>
    <scope>NUCLEOTIDE SEQUENCE [LARGE SCALE GENOMIC DNA]</scope>
    <source>
        <strain evidence="3 4">Pla85_3_4</strain>
    </source>
</reference>
<evidence type="ECO:0000259" key="2">
    <source>
        <dbReference type="PROSITE" id="PS50110"/>
    </source>
</evidence>
<dbReference type="InterPro" id="IPR052893">
    <property type="entry name" value="TCS_response_regulator"/>
</dbReference>
<dbReference type="SMART" id="SM00448">
    <property type="entry name" value="REC"/>
    <property type="match status" value="1"/>
</dbReference>
<feature type="domain" description="Response regulatory" evidence="2">
    <location>
        <begin position="7"/>
        <end position="131"/>
    </location>
</feature>
<dbReference type="CDD" id="cd17557">
    <property type="entry name" value="REC_Rcp-like"/>
    <property type="match status" value="1"/>
</dbReference>